<dbReference type="SMART" id="SM00530">
    <property type="entry name" value="HTH_XRE"/>
    <property type="match status" value="1"/>
</dbReference>
<dbReference type="InterPro" id="IPR041413">
    <property type="entry name" value="MLTR_LBD"/>
</dbReference>
<dbReference type="CDD" id="cd00093">
    <property type="entry name" value="HTH_XRE"/>
    <property type="match status" value="1"/>
</dbReference>
<dbReference type="PANTHER" id="PTHR35010">
    <property type="entry name" value="BLL4672 PROTEIN-RELATED"/>
    <property type="match status" value="1"/>
</dbReference>
<dbReference type="EMBL" id="BLKT01000003">
    <property type="protein sequence ID" value="GFG56497.1"/>
    <property type="molecule type" value="Genomic_DNA"/>
</dbReference>
<evidence type="ECO:0000313" key="3">
    <source>
        <dbReference type="Proteomes" id="UP000465241"/>
    </source>
</evidence>
<proteinExistence type="predicted"/>
<dbReference type="Pfam" id="PF13560">
    <property type="entry name" value="HTH_31"/>
    <property type="match status" value="1"/>
</dbReference>
<name>A0A7I9WGT7_9MYCO</name>
<comment type="caution">
    <text evidence="2">The sequence shown here is derived from an EMBL/GenBank/DDBJ whole genome shotgun (WGS) entry which is preliminary data.</text>
</comment>
<dbReference type="Gene3D" id="3.30.450.180">
    <property type="match status" value="1"/>
</dbReference>
<protein>
    <submittedName>
        <fullName evidence="2">Transcriptional regulator</fullName>
    </submittedName>
</protein>
<dbReference type="Proteomes" id="UP000465241">
    <property type="component" value="Unassembled WGS sequence"/>
</dbReference>
<dbReference type="Gene3D" id="1.10.260.40">
    <property type="entry name" value="lambda repressor-like DNA-binding domains"/>
    <property type="match status" value="1"/>
</dbReference>
<evidence type="ECO:0000259" key="1">
    <source>
        <dbReference type="PROSITE" id="PS50943"/>
    </source>
</evidence>
<dbReference type="InterPro" id="IPR001387">
    <property type="entry name" value="Cro/C1-type_HTH"/>
</dbReference>
<dbReference type="AlphaFoldDB" id="A0A7I9WGT7"/>
<dbReference type="PROSITE" id="PS50943">
    <property type="entry name" value="HTH_CROC1"/>
    <property type="match status" value="1"/>
</dbReference>
<accession>A0A7I9WGT7</accession>
<dbReference type="InterPro" id="IPR010982">
    <property type="entry name" value="Lambda_DNA-bd_dom_sf"/>
</dbReference>
<dbReference type="RefSeq" id="WP_193488099.1">
    <property type="nucleotide sequence ID" value="NZ_BAAAMC010000028.1"/>
</dbReference>
<gene>
    <name evidence="2" type="ORF">MMUR_06330</name>
</gene>
<sequence>MPVDASQPPTNSLGEFLRAQRARVSPEQVGLPVASSRRVAGLRREEVAVLSGVSADYYARLEQGRERTPSAPVVDAICRALRLNPDARVHAFRLAKLSPSCTTAAESVSPELLQTMAAFPQAAAYVTNPAFRVLIANPAASALITPLQQRETNVLAALFLDPATQNFYVNWDEVAKASVSALRLSEGFSPPHQEVADLIARLRRDSAVFCTLWDDRNVEGLTVTQKTIRHPDVGLMQLSYQTFDVRSAPGQQLTVATAAPGTASADALALLGSLDATRRQERVQ</sequence>
<dbReference type="PANTHER" id="PTHR35010:SF2">
    <property type="entry name" value="BLL4672 PROTEIN"/>
    <property type="match status" value="1"/>
</dbReference>
<reference evidence="2 3" key="1">
    <citation type="journal article" date="2019" name="Emerg. Microbes Infect.">
        <title>Comprehensive subspecies identification of 175 nontuberculous mycobacteria species based on 7547 genomic profiles.</title>
        <authorList>
            <person name="Matsumoto Y."/>
            <person name="Kinjo T."/>
            <person name="Motooka D."/>
            <person name="Nabeya D."/>
            <person name="Jung N."/>
            <person name="Uechi K."/>
            <person name="Horii T."/>
            <person name="Iida T."/>
            <person name="Fujita J."/>
            <person name="Nakamura S."/>
        </authorList>
    </citation>
    <scope>NUCLEOTIDE SEQUENCE [LARGE SCALE GENOMIC DNA]</scope>
    <source>
        <strain evidence="2 3">JCM 13392</strain>
    </source>
</reference>
<evidence type="ECO:0000313" key="2">
    <source>
        <dbReference type="EMBL" id="GFG56497.1"/>
    </source>
</evidence>
<dbReference type="SUPFAM" id="SSF47413">
    <property type="entry name" value="lambda repressor-like DNA-binding domains"/>
    <property type="match status" value="1"/>
</dbReference>
<keyword evidence="3" id="KW-1185">Reference proteome</keyword>
<dbReference type="GO" id="GO:0003677">
    <property type="term" value="F:DNA binding"/>
    <property type="evidence" value="ECO:0007669"/>
    <property type="project" value="InterPro"/>
</dbReference>
<organism evidence="2 3">
    <name type="scientific">Mycolicibacterium murale</name>
    <dbReference type="NCBI Taxonomy" id="182220"/>
    <lineage>
        <taxon>Bacteria</taxon>
        <taxon>Bacillati</taxon>
        <taxon>Actinomycetota</taxon>
        <taxon>Actinomycetes</taxon>
        <taxon>Mycobacteriales</taxon>
        <taxon>Mycobacteriaceae</taxon>
        <taxon>Mycolicibacterium</taxon>
    </lineage>
</organism>
<dbReference type="Pfam" id="PF17765">
    <property type="entry name" value="MLTR_LBD"/>
    <property type="match status" value="1"/>
</dbReference>
<feature type="domain" description="HTH cro/C1-type" evidence="1">
    <location>
        <begin position="33"/>
        <end position="88"/>
    </location>
</feature>